<evidence type="ECO:0000313" key="3">
    <source>
        <dbReference type="Proteomes" id="UP000268727"/>
    </source>
</evidence>
<gene>
    <name evidence="2" type="ORF">EDD40_4478</name>
</gene>
<name>A0A3N1H9B0_9PSEU</name>
<reference evidence="2 3" key="1">
    <citation type="submission" date="2018-11" db="EMBL/GenBank/DDBJ databases">
        <title>Sequencing the genomes of 1000 actinobacteria strains.</title>
        <authorList>
            <person name="Klenk H.-P."/>
        </authorList>
    </citation>
    <scope>NUCLEOTIDE SEQUENCE [LARGE SCALE GENOMIC DNA]</scope>
    <source>
        <strain evidence="2 3">DSM 44231</strain>
    </source>
</reference>
<organism evidence="2 3">
    <name type="scientific">Saccharothrix texasensis</name>
    <dbReference type="NCBI Taxonomy" id="103734"/>
    <lineage>
        <taxon>Bacteria</taxon>
        <taxon>Bacillati</taxon>
        <taxon>Actinomycetota</taxon>
        <taxon>Actinomycetes</taxon>
        <taxon>Pseudonocardiales</taxon>
        <taxon>Pseudonocardiaceae</taxon>
        <taxon>Saccharothrix</taxon>
    </lineage>
</organism>
<feature type="region of interest" description="Disordered" evidence="1">
    <location>
        <begin position="18"/>
        <end position="51"/>
    </location>
</feature>
<evidence type="ECO:0000313" key="2">
    <source>
        <dbReference type="EMBL" id="ROP39104.1"/>
    </source>
</evidence>
<sequence length="51" mass="5699">MVLTEKKCSVCGKFSWDSDFGTYHEEHENPRSGKTEKCDTNGGTYVDGVPQ</sequence>
<proteinExistence type="predicted"/>
<dbReference type="Proteomes" id="UP000268727">
    <property type="component" value="Unassembled WGS sequence"/>
</dbReference>
<comment type="caution">
    <text evidence="2">The sequence shown here is derived from an EMBL/GenBank/DDBJ whole genome shotgun (WGS) entry which is preliminary data.</text>
</comment>
<dbReference type="EMBL" id="RJKM01000001">
    <property type="protein sequence ID" value="ROP39104.1"/>
    <property type="molecule type" value="Genomic_DNA"/>
</dbReference>
<accession>A0A3N1H9B0</accession>
<dbReference type="RefSeq" id="WP_170185164.1">
    <property type="nucleotide sequence ID" value="NZ_RJKM01000001.1"/>
</dbReference>
<dbReference type="AlphaFoldDB" id="A0A3N1H9B0"/>
<feature type="compositionally biased region" description="Basic and acidic residues" evidence="1">
    <location>
        <begin position="22"/>
        <end position="39"/>
    </location>
</feature>
<evidence type="ECO:0000256" key="1">
    <source>
        <dbReference type="SAM" id="MobiDB-lite"/>
    </source>
</evidence>
<keyword evidence="3" id="KW-1185">Reference proteome</keyword>
<protein>
    <submittedName>
        <fullName evidence="2">Uncharacterized protein</fullName>
    </submittedName>
</protein>